<dbReference type="AlphaFoldDB" id="A0A285RXF8"/>
<accession>A0A285RXF8</accession>
<dbReference type="InterPro" id="IPR006427">
    <property type="entry name" value="Portal_HK97"/>
</dbReference>
<keyword evidence="2" id="KW-1185">Reference proteome</keyword>
<protein>
    <submittedName>
        <fullName evidence="1">Phage portal protein, HK97 family</fullName>
    </submittedName>
</protein>
<dbReference type="NCBIfam" id="TIGR01537">
    <property type="entry name" value="portal_HK97"/>
    <property type="match status" value="1"/>
</dbReference>
<dbReference type="EMBL" id="OBML01000002">
    <property type="protein sequence ID" value="SOB97023.1"/>
    <property type="molecule type" value="Genomic_DNA"/>
</dbReference>
<sequence length="401" mass="43181">MGLRGLLDSVLRPATEAKASRAGPLLALSGGGRAVWTPRDYAALAREGYARNPVVHRAVRMVAEAAASVPLVLYEGARELDTHPLLDLLARPSPGQSGQGLLEEIHGYLQVAGNAYLERVDIDGNPRELHALRPDRVRVVPGRDGWPEAFDYTVAGRTVRFPADPRDGHPSVLHLKVFHPLNDHYGFAPLEAAQVSLDLHNAAGAWNKALLDNAARPSGALVYGGADAANLTDEQFDRLKGELEAGYQGPANAGRPLLLEGGLDWKPMGFTPRDMDFIEAKNQAAREIALAFGVPPMLLAIPGDNTFANYQEANRAFWRQTVLPLAARVGEALARWLSPREGADLRLVPDADAIEALSAERAALWERVERASFLTRGEKRQAVGYGAEEDVSGEPGAGEGA</sequence>
<dbReference type="RefSeq" id="WP_097174116.1">
    <property type="nucleotide sequence ID" value="NZ_OBML01000002.1"/>
</dbReference>
<proteinExistence type="predicted"/>
<dbReference type="OrthoDB" id="9134461at2"/>
<dbReference type="STRING" id="538381.GCA_001696535_03147"/>
<dbReference type="InterPro" id="IPR006944">
    <property type="entry name" value="Phage/GTA_portal"/>
</dbReference>
<reference evidence="1 2" key="1">
    <citation type="submission" date="2017-08" db="EMBL/GenBank/DDBJ databases">
        <authorList>
            <person name="de Groot N.N."/>
        </authorList>
    </citation>
    <scope>NUCLEOTIDE SEQUENCE [LARGE SCALE GENOMIC DNA]</scope>
    <source>
        <strain evidence="1 2">USBA 352</strain>
    </source>
</reference>
<evidence type="ECO:0000313" key="1">
    <source>
        <dbReference type="EMBL" id="SOB97023.1"/>
    </source>
</evidence>
<gene>
    <name evidence="1" type="ORF">SAMN05421512_102374</name>
</gene>
<dbReference type="Pfam" id="PF04860">
    <property type="entry name" value="Phage_portal"/>
    <property type="match status" value="1"/>
</dbReference>
<evidence type="ECO:0000313" key="2">
    <source>
        <dbReference type="Proteomes" id="UP000219331"/>
    </source>
</evidence>
<dbReference type="Proteomes" id="UP000219331">
    <property type="component" value="Unassembled WGS sequence"/>
</dbReference>
<organism evidence="1 2">
    <name type="scientific">Stappia indica</name>
    <dbReference type="NCBI Taxonomy" id="538381"/>
    <lineage>
        <taxon>Bacteria</taxon>
        <taxon>Pseudomonadati</taxon>
        <taxon>Pseudomonadota</taxon>
        <taxon>Alphaproteobacteria</taxon>
        <taxon>Hyphomicrobiales</taxon>
        <taxon>Stappiaceae</taxon>
        <taxon>Stappia</taxon>
    </lineage>
</organism>
<name>A0A285RXF8_9HYPH</name>